<reference evidence="13" key="2">
    <citation type="submission" date="2013-07" db="EMBL/GenBank/DDBJ databases">
        <authorList>
            <person name="Morais-Silva F.O."/>
            <person name="Rezende A.M."/>
            <person name="Pimentel C."/>
            <person name="Resende D.M."/>
            <person name="Santos C.I."/>
            <person name="Clemente C."/>
            <person name="de Oliveira L.M."/>
            <person name="da Silva S.M."/>
            <person name="Costa D.A."/>
            <person name="Varela-Raposo A."/>
            <person name="Horacio E.C.A."/>
            <person name="Matos M."/>
            <person name="Flores O."/>
            <person name="Ruiz J.C."/>
            <person name="Rodrigues-Pousada C."/>
        </authorList>
    </citation>
    <scope>NUCLEOTIDE SEQUENCE [LARGE SCALE GENOMIC DNA]</scope>
    <source>
        <strain evidence="13">ATCC 19364 / DSM 1382 / NCIMB 9332 / VKM B-1759</strain>
    </source>
</reference>
<keyword evidence="12" id="KW-0282">Flagellum</keyword>
<proteinExistence type="inferred from homology"/>
<feature type="region of interest" description="Disordered" evidence="11">
    <location>
        <begin position="1"/>
        <end position="63"/>
    </location>
</feature>
<keyword evidence="13" id="KW-1185">Reference proteome</keyword>
<evidence type="ECO:0000256" key="2">
    <source>
        <dbReference type="ARBA" id="ARBA00004162"/>
    </source>
</evidence>
<dbReference type="eggNOG" id="COG1580">
    <property type="taxonomic scope" value="Bacteria"/>
</dbReference>
<dbReference type="GO" id="GO:0006935">
    <property type="term" value="P:chemotaxis"/>
    <property type="evidence" value="ECO:0007669"/>
    <property type="project" value="UniProtKB-KW"/>
</dbReference>
<dbReference type="KEGG" id="dgg:DGI_1079"/>
<sequence length="241" mass="26468">MADETQQKEKALLDTEELSTGEAQAAPDSDKVELDLDDAPFLDEEEEVAPEPEQPAVPAPAVDAAPARPSVLALLVERAREFLATKKGKIALGVAGTLLAGLVGLLLWSDSPPPPPPPAPPPPVEETAPEVELEPESTTGYDFIVSLEPFMVEYLQPNGTYRFLMARFSLATGSERVSFDVRNKLVVLRDAIFYYLRNKDMLFLSDTNNVAQLKKDLLSVINQYMAGDQLEVVLIEEYLIK</sequence>
<dbReference type="STRING" id="1121448.DGI_1079"/>
<dbReference type="Proteomes" id="UP000016587">
    <property type="component" value="Chromosome"/>
</dbReference>
<dbReference type="GO" id="GO:0009425">
    <property type="term" value="C:bacterial-type flagellum basal body"/>
    <property type="evidence" value="ECO:0007669"/>
    <property type="project" value="InterPro"/>
</dbReference>
<feature type="compositionally biased region" description="Acidic residues" evidence="11">
    <location>
        <begin position="35"/>
        <end position="50"/>
    </location>
</feature>
<dbReference type="AlphaFoldDB" id="T2G9I7"/>
<evidence type="ECO:0000256" key="3">
    <source>
        <dbReference type="ARBA" id="ARBA00008281"/>
    </source>
</evidence>
<dbReference type="GO" id="GO:0005886">
    <property type="term" value="C:plasma membrane"/>
    <property type="evidence" value="ECO:0007669"/>
    <property type="project" value="UniProtKB-SubCell"/>
</dbReference>
<evidence type="ECO:0000256" key="8">
    <source>
        <dbReference type="ARBA" id="ARBA00022989"/>
    </source>
</evidence>
<evidence type="ECO:0000256" key="1">
    <source>
        <dbReference type="ARBA" id="ARBA00002254"/>
    </source>
</evidence>
<gene>
    <name evidence="12" type="ORF">DGI_1079</name>
</gene>
<name>T2G9I7_MEGG1</name>
<evidence type="ECO:0000256" key="7">
    <source>
        <dbReference type="ARBA" id="ARBA00022779"/>
    </source>
</evidence>
<keyword evidence="5 10" id="KW-0145">Chemotaxis</keyword>
<evidence type="ECO:0000256" key="6">
    <source>
        <dbReference type="ARBA" id="ARBA00022692"/>
    </source>
</evidence>
<evidence type="ECO:0000256" key="4">
    <source>
        <dbReference type="ARBA" id="ARBA00022475"/>
    </source>
</evidence>
<dbReference type="EMBL" id="CP006585">
    <property type="protein sequence ID" value="AGW12953.1"/>
    <property type="molecule type" value="Genomic_DNA"/>
</dbReference>
<keyword evidence="4 10" id="KW-1003">Cell membrane</keyword>
<organism evidence="12 13">
    <name type="scientific">Megalodesulfovibrio gigas (strain ATCC 19364 / DSM 1382 / NCIMB 9332 / VKM B-1759)</name>
    <name type="common">Desulfovibrio gigas</name>
    <dbReference type="NCBI Taxonomy" id="1121448"/>
    <lineage>
        <taxon>Bacteria</taxon>
        <taxon>Pseudomonadati</taxon>
        <taxon>Thermodesulfobacteriota</taxon>
        <taxon>Desulfovibrionia</taxon>
        <taxon>Desulfovibrionales</taxon>
        <taxon>Desulfovibrionaceae</taxon>
        <taxon>Megalodesulfovibrio</taxon>
    </lineage>
</organism>
<keyword evidence="6 10" id="KW-0812">Transmembrane</keyword>
<feature type="compositionally biased region" description="Basic and acidic residues" evidence="11">
    <location>
        <begin position="1"/>
        <end position="13"/>
    </location>
</feature>
<evidence type="ECO:0000313" key="13">
    <source>
        <dbReference type="Proteomes" id="UP000016587"/>
    </source>
</evidence>
<feature type="transmembrane region" description="Helical" evidence="10">
    <location>
        <begin position="90"/>
        <end position="108"/>
    </location>
</feature>
<protein>
    <recommendedName>
        <fullName evidence="10">Flagellar protein FliL</fullName>
    </recommendedName>
</protein>
<feature type="region of interest" description="Disordered" evidence="11">
    <location>
        <begin position="111"/>
        <end position="133"/>
    </location>
</feature>
<dbReference type="RefSeq" id="WP_021759708.1">
    <property type="nucleotide sequence ID" value="NC_022444.1"/>
</dbReference>
<evidence type="ECO:0000256" key="10">
    <source>
        <dbReference type="RuleBase" id="RU364125"/>
    </source>
</evidence>
<comment type="subcellular location">
    <subcellularLocation>
        <location evidence="2">Cell membrane</location>
        <topology evidence="2">Single-pass membrane protein</topology>
    </subcellularLocation>
</comment>
<dbReference type="GO" id="GO:0071973">
    <property type="term" value="P:bacterial-type flagellum-dependent cell motility"/>
    <property type="evidence" value="ECO:0007669"/>
    <property type="project" value="InterPro"/>
</dbReference>
<keyword evidence="12" id="KW-0969">Cilium</keyword>
<keyword evidence="9 10" id="KW-0472">Membrane</keyword>
<dbReference type="OrthoDB" id="5470759at2"/>
<dbReference type="InterPro" id="IPR005503">
    <property type="entry name" value="FliL"/>
</dbReference>
<evidence type="ECO:0000256" key="11">
    <source>
        <dbReference type="SAM" id="MobiDB-lite"/>
    </source>
</evidence>
<keyword evidence="7 10" id="KW-0283">Flagellar rotation</keyword>
<keyword evidence="12" id="KW-0966">Cell projection</keyword>
<evidence type="ECO:0000256" key="5">
    <source>
        <dbReference type="ARBA" id="ARBA00022500"/>
    </source>
</evidence>
<reference evidence="12 13" key="1">
    <citation type="journal article" date="2013" name="J. Bacteriol.">
        <title>Roles of HynAB and Ech, the only two hydrogenases found in the model sulfate reducer Desulfovibrio gigas.</title>
        <authorList>
            <person name="Morais-Silva F.O."/>
            <person name="Santos C.I."/>
            <person name="Rodrigues R."/>
            <person name="Pereira I.A."/>
            <person name="Rodrigues-Pousada C."/>
        </authorList>
    </citation>
    <scope>NUCLEOTIDE SEQUENCE [LARGE SCALE GENOMIC DNA]</scope>
    <source>
        <strain evidence="13">ATCC 19364 / DSM 1382 / NCIMB 9332 / VKM B-1759</strain>
    </source>
</reference>
<dbReference type="Pfam" id="PF03748">
    <property type="entry name" value="FliL"/>
    <property type="match status" value="1"/>
</dbReference>
<evidence type="ECO:0000256" key="9">
    <source>
        <dbReference type="ARBA" id="ARBA00023136"/>
    </source>
</evidence>
<dbReference type="PATRIC" id="fig|1121448.10.peg.1084"/>
<keyword evidence="8 10" id="KW-1133">Transmembrane helix</keyword>
<dbReference type="HOGENOM" id="CLU_1188431_0_0_7"/>
<evidence type="ECO:0000313" key="12">
    <source>
        <dbReference type="EMBL" id="AGW12953.1"/>
    </source>
</evidence>
<comment type="function">
    <text evidence="1 10">Controls the rotational direction of flagella during chemotaxis.</text>
</comment>
<comment type="similarity">
    <text evidence="3 10">Belongs to the FliL family.</text>
</comment>
<feature type="compositionally biased region" description="Pro residues" evidence="11">
    <location>
        <begin position="111"/>
        <end position="124"/>
    </location>
</feature>
<accession>T2G9I7</accession>